<dbReference type="GO" id="GO:0009279">
    <property type="term" value="C:cell outer membrane"/>
    <property type="evidence" value="ECO:0007669"/>
    <property type="project" value="UniProtKB-SubCell"/>
</dbReference>
<dbReference type="RefSeq" id="WP_007483701.1">
    <property type="nucleotide sequence ID" value="NZ_JH724314.1"/>
</dbReference>
<dbReference type="Gene3D" id="2.60.40.1120">
    <property type="entry name" value="Carboxypeptidase-like, regulatory domain"/>
    <property type="match status" value="1"/>
</dbReference>
<evidence type="ECO:0000256" key="3">
    <source>
        <dbReference type="ARBA" id="ARBA00022452"/>
    </source>
</evidence>
<dbReference type="HOGENOM" id="CLU_004317_0_2_10"/>
<accession>I9H2D3</accession>
<evidence type="ECO:0000256" key="6">
    <source>
        <dbReference type="ARBA" id="ARBA00023136"/>
    </source>
</evidence>
<dbReference type="InterPro" id="IPR000531">
    <property type="entry name" value="Beta-barrel_TonB"/>
</dbReference>
<dbReference type="Gene3D" id="2.40.170.20">
    <property type="entry name" value="TonB-dependent receptor, beta-barrel domain"/>
    <property type="match status" value="1"/>
</dbReference>
<dbReference type="InterPro" id="IPR008969">
    <property type="entry name" value="CarboxyPept-like_regulatory"/>
</dbReference>
<evidence type="ECO:0000256" key="7">
    <source>
        <dbReference type="ARBA" id="ARBA00023237"/>
    </source>
</evidence>
<dbReference type="InterPro" id="IPR037066">
    <property type="entry name" value="Plug_dom_sf"/>
</dbReference>
<feature type="chain" id="PRO_5003721182" evidence="10">
    <location>
        <begin position="25"/>
        <end position="1046"/>
    </location>
</feature>
<evidence type="ECO:0000259" key="11">
    <source>
        <dbReference type="Pfam" id="PF00593"/>
    </source>
</evidence>
<evidence type="ECO:0000313" key="14">
    <source>
        <dbReference type="Proteomes" id="UP000003089"/>
    </source>
</evidence>
<comment type="similarity">
    <text evidence="8 9">Belongs to the TonB-dependent receptor family.</text>
</comment>
<dbReference type="InterPro" id="IPR012910">
    <property type="entry name" value="Plug_dom"/>
</dbReference>
<keyword evidence="5 9" id="KW-0798">TonB box</keyword>
<dbReference type="InterPro" id="IPR039426">
    <property type="entry name" value="TonB-dep_rcpt-like"/>
</dbReference>
<proteinExistence type="inferred from homology"/>
<comment type="caution">
    <text evidence="13">The sequence shown here is derived from an EMBL/GenBank/DDBJ whole genome shotgun (WGS) entry which is preliminary data.</text>
</comment>
<dbReference type="Pfam" id="PF07715">
    <property type="entry name" value="Plug"/>
    <property type="match status" value="1"/>
</dbReference>
<dbReference type="PATRIC" id="fig|997884.3.peg.791"/>
<dbReference type="AlphaFoldDB" id="I9H2D3"/>
<evidence type="ECO:0000313" key="13">
    <source>
        <dbReference type="EMBL" id="EIY53614.1"/>
    </source>
</evidence>
<dbReference type="InterPro" id="IPR023997">
    <property type="entry name" value="TonB-dep_OMP_SusC/RagA_CS"/>
</dbReference>
<protein>
    <submittedName>
        <fullName evidence="13">SusC/RagA family TonB-linked outer membrane protein</fullName>
    </submittedName>
</protein>
<dbReference type="STRING" id="997884.HMPREF1068_00784"/>
<dbReference type="NCBIfam" id="TIGR04056">
    <property type="entry name" value="OMP_RagA_SusC"/>
    <property type="match status" value="1"/>
</dbReference>
<keyword evidence="7 8" id="KW-0998">Cell outer membrane</keyword>
<evidence type="ECO:0000256" key="1">
    <source>
        <dbReference type="ARBA" id="ARBA00004571"/>
    </source>
</evidence>
<dbReference type="InterPro" id="IPR023996">
    <property type="entry name" value="TonB-dep_OMP_SusC/RagA"/>
</dbReference>
<feature type="domain" description="TonB-dependent receptor-like beta-barrel" evidence="11">
    <location>
        <begin position="398"/>
        <end position="871"/>
    </location>
</feature>
<dbReference type="Pfam" id="PF13715">
    <property type="entry name" value="CarbopepD_reg_2"/>
    <property type="match status" value="1"/>
</dbReference>
<sequence>MHGLFNRFLIIIISVLTGTSQLCAQSITGIVYDAHSNEPLIGATVMIKGEQGGTITDIQGKFSIATEAQSGVIEVSYIGYIPQKQPFKKGESIIINLVEDNRQLDEVVVIGYGVQRKSDLTGSVASINSKELASTPTTSVVQALQGKAAGVEVVQNSGAPGSSTSIRIRGMGTINDSDPLYVVDGMPMDDINYLASEDIVNIEILKDAASAAIYGSRAANGVVLITTKSGIDSKKKLNISVNASVGIQDIYNKPDILSKSDYAKFSDYVQNAPNYTVISTDGSMNFTDNALTEISEGNDWWDLATRTGIQSKLGVALSGGDKQLNYYVSANLLDSKGIIDKSGYQRMSFTAKINTKLAKNLQMGANITYSHEDRNIVSEGTRGVVKSAITYNPLQPVLDMNDTYTWLSPVENLRRLSYGQGINNFIGQLKLDWDIVKALKFSTRASYATYNSDVDRMQRHNASEKIINDNYYTIIKNPVTTQNFSWDNILTWIPRLNEKHNLNIMVGQTMEVYDKNVLNSTGKGYGGYDKEFNSLGFAAFDQSSNSYNNGYTSLGLLGRVSYSFLNRYLLQTNFRADASSRFSKKNRWGYFPSVSVGWKLNEEPWLREQSWLSLLKIRAGWGQLGNNRIKNLARLTLISYDNEDYIYGVGTPTVKPGYAITTYGNPDIKWERTESTTVGLDLNMFNNRFTASIEYFVKDTKDMLLEVPLVYSAGWADTPYQNAGSIRNKGFEVQVGWRDQIGNFGYGISGNLTKVNNKVTSLGQYGEPVLGGNLSTPNKLGYVTRTVLNAPIGTYYGYRNAGIMQESNFDANGKPLIPVIASSYAYNPGDRKYVDINGDGVIDDNDKTIIGNPHPDFFYAFNINLNYKNFDLQMFFQGVQGNEVFNVSKYFLYSNVTYNGSWTSNFDYSNVASDYISRVYRPEKSSDYRSFYGPNVNGDVPAPTSVSSRGADNFAASDWYIEDGSYLRLKQLQLNYTFPKSIFKKANIQSLKVYASVSNLFTLTHYSGLDPEVGKSIGDEANTSIGIDQGTYPQARTFMFGVIFDF</sequence>
<organism evidence="13 14">
    <name type="scientific">Bacteroides nordii CL02T12C05</name>
    <dbReference type="NCBI Taxonomy" id="997884"/>
    <lineage>
        <taxon>Bacteria</taxon>
        <taxon>Pseudomonadati</taxon>
        <taxon>Bacteroidota</taxon>
        <taxon>Bacteroidia</taxon>
        <taxon>Bacteroidales</taxon>
        <taxon>Bacteroidaceae</taxon>
        <taxon>Bacteroides</taxon>
    </lineage>
</organism>
<evidence type="ECO:0000256" key="4">
    <source>
        <dbReference type="ARBA" id="ARBA00022692"/>
    </source>
</evidence>
<dbReference type="NCBIfam" id="TIGR04057">
    <property type="entry name" value="SusC_RagA_signa"/>
    <property type="match status" value="1"/>
</dbReference>
<evidence type="ECO:0000256" key="2">
    <source>
        <dbReference type="ARBA" id="ARBA00022448"/>
    </source>
</evidence>
<dbReference type="InterPro" id="IPR036942">
    <property type="entry name" value="Beta-barrel_TonB_sf"/>
</dbReference>
<evidence type="ECO:0000259" key="12">
    <source>
        <dbReference type="Pfam" id="PF07715"/>
    </source>
</evidence>
<keyword evidence="2 8" id="KW-0813">Transport</keyword>
<keyword evidence="4 8" id="KW-0812">Transmembrane</keyword>
<dbReference type="EMBL" id="AGXS01000011">
    <property type="protein sequence ID" value="EIY53614.1"/>
    <property type="molecule type" value="Genomic_DNA"/>
</dbReference>
<feature type="domain" description="TonB-dependent receptor plug" evidence="12">
    <location>
        <begin position="117"/>
        <end position="222"/>
    </location>
</feature>
<keyword evidence="3 8" id="KW-1134">Transmembrane beta strand</keyword>
<dbReference type="SUPFAM" id="SSF56935">
    <property type="entry name" value="Porins"/>
    <property type="match status" value="1"/>
</dbReference>
<dbReference type="SUPFAM" id="SSF49464">
    <property type="entry name" value="Carboxypeptidase regulatory domain-like"/>
    <property type="match status" value="1"/>
</dbReference>
<dbReference type="eggNOG" id="COG1629">
    <property type="taxonomic scope" value="Bacteria"/>
</dbReference>
<dbReference type="PROSITE" id="PS52016">
    <property type="entry name" value="TONB_DEPENDENT_REC_3"/>
    <property type="match status" value="1"/>
</dbReference>
<dbReference type="Gene3D" id="2.170.130.10">
    <property type="entry name" value="TonB-dependent receptor, plug domain"/>
    <property type="match status" value="1"/>
</dbReference>
<keyword evidence="10" id="KW-0732">Signal</keyword>
<evidence type="ECO:0000256" key="8">
    <source>
        <dbReference type="PROSITE-ProRule" id="PRU01360"/>
    </source>
</evidence>
<dbReference type="Proteomes" id="UP000003089">
    <property type="component" value="Unassembled WGS sequence"/>
</dbReference>
<dbReference type="Pfam" id="PF00593">
    <property type="entry name" value="TonB_dep_Rec_b-barrel"/>
    <property type="match status" value="1"/>
</dbReference>
<evidence type="ECO:0000256" key="9">
    <source>
        <dbReference type="RuleBase" id="RU003357"/>
    </source>
</evidence>
<feature type="signal peptide" evidence="10">
    <location>
        <begin position="1"/>
        <end position="24"/>
    </location>
</feature>
<name>I9H2D3_9BACE</name>
<reference evidence="13 14" key="1">
    <citation type="submission" date="2012-02" db="EMBL/GenBank/DDBJ databases">
        <title>The Genome Sequence of Bacteroides nordii CL02T12C05.</title>
        <authorList>
            <consortium name="The Broad Institute Genome Sequencing Platform"/>
            <person name="Earl A."/>
            <person name="Ward D."/>
            <person name="Feldgarden M."/>
            <person name="Gevers D."/>
            <person name="Zitomersky N.L."/>
            <person name="Coyne M.J."/>
            <person name="Comstock L.E."/>
            <person name="Young S.K."/>
            <person name="Zeng Q."/>
            <person name="Gargeya S."/>
            <person name="Fitzgerald M."/>
            <person name="Haas B."/>
            <person name="Abouelleil A."/>
            <person name="Alvarado L."/>
            <person name="Arachchi H.M."/>
            <person name="Berlin A."/>
            <person name="Chapman S.B."/>
            <person name="Gearin G."/>
            <person name="Goldberg J."/>
            <person name="Griggs A."/>
            <person name="Gujja S."/>
            <person name="Hansen M."/>
            <person name="Heiman D."/>
            <person name="Howarth C."/>
            <person name="Larimer J."/>
            <person name="Lui A."/>
            <person name="MacDonald P.J.P."/>
            <person name="McCowen C."/>
            <person name="Montmayeur A."/>
            <person name="Murphy C."/>
            <person name="Neiman D."/>
            <person name="Pearson M."/>
            <person name="Priest M."/>
            <person name="Roberts A."/>
            <person name="Saif S."/>
            <person name="Shea T."/>
            <person name="Sisk P."/>
            <person name="Stolte C."/>
            <person name="Sykes S."/>
            <person name="Wortman J."/>
            <person name="Nusbaum C."/>
            <person name="Birren B."/>
        </authorList>
    </citation>
    <scope>NUCLEOTIDE SEQUENCE [LARGE SCALE GENOMIC DNA]</scope>
    <source>
        <strain evidence="13 14">CL02T12C05</strain>
    </source>
</reference>
<evidence type="ECO:0000256" key="10">
    <source>
        <dbReference type="SAM" id="SignalP"/>
    </source>
</evidence>
<gene>
    <name evidence="13" type="ORF">HMPREF1068_00784</name>
</gene>
<dbReference type="FunFam" id="2.170.130.10:FF:000008">
    <property type="entry name" value="SusC/RagA family TonB-linked outer membrane protein"/>
    <property type="match status" value="1"/>
</dbReference>
<evidence type="ECO:0000256" key="5">
    <source>
        <dbReference type="ARBA" id="ARBA00023077"/>
    </source>
</evidence>
<comment type="subcellular location">
    <subcellularLocation>
        <location evidence="1 8">Cell outer membrane</location>
        <topology evidence="1 8">Multi-pass membrane protein</topology>
    </subcellularLocation>
</comment>
<keyword evidence="6 8" id="KW-0472">Membrane</keyword>
<keyword evidence="14" id="KW-1185">Reference proteome</keyword>